<keyword evidence="1" id="KW-1133">Transmembrane helix</keyword>
<proteinExistence type="predicted"/>
<evidence type="ECO:0000256" key="1">
    <source>
        <dbReference type="SAM" id="Phobius"/>
    </source>
</evidence>
<dbReference type="WBParaSite" id="GPUH_0002595501-mRNA-1">
    <property type="protein sequence ID" value="GPUH_0002595501-mRNA-1"/>
    <property type="gene ID" value="GPUH_0002595501"/>
</dbReference>
<evidence type="ECO:0000313" key="2">
    <source>
        <dbReference type="WBParaSite" id="GPUH_0002595501-mRNA-1"/>
    </source>
</evidence>
<keyword evidence="1" id="KW-0812">Transmembrane</keyword>
<keyword evidence="1" id="KW-0472">Membrane</keyword>
<dbReference type="AlphaFoldDB" id="A0A183EY84"/>
<reference evidence="2" key="1">
    <citation type="submission" date="2016-06" db="UniProtKB">
        <authorList>
            <consortium name="WormBaseParasite"/>
        </authorList>
    </citation>
    <scope>IDENTIFICATION</scope>
</reference>
<sequence>LVNLKHLDISYNELYYLPSAILDLRLDVLDITAHTTMHLKPPEQKRSRDVCSLQEFAAAAVMNYRINTDPLSPLQRKMLSTLTARCRCDNGGYTYCPASAAVETFVVMNIGSVAQTVISQGLSYPATIRILKSRWSESRKRSYRIRTFHFIIFISLLFAWECACITVVLFTA</sequence>
<name>A0A183EY84_9BILA</name>
<protein>
    <submittedName>
        <fullName evidence="2">LRRCT domain-containing protein</fullName>
    </submittedName>
</protein>
<feature type="transmembrane region" description="Helical" evidence="1">
    <location>
        <begin position="148"/>
        <end position="170"/>
    </location>
</feature>
<accession>A0A183EY84</accession>
<organism evidence="2">
    <name type="scientific">Gongylonema pulchrum</name>
    <dbReference type="NCBI Taxonomy" id="637853"/>
    <lineage>
        <taxon>Eukaryota</taxon>
        <taxon>Metazoa</taxon>
        <taxon>Ecdysozoa</taxon>
        <taxon>Nematoda</taxon>
        <taxon>Chromadorea</taxon>
        <taxon>Rhabditida</taxon>
        <taxon>Spirurina</taxon>
        <taxon>Spiruromorpha</taxon>
        <taxon>Spiruroidea</taxon>
        <taxon>Gongylonematidae</taxon>
        <taxon>Gongylonema</taxon>
    </lineage>
</organism>